<organism evidence="2 3">
    <name type="scientific">Spongiactinospora gelatinilytica</name>
    <dbReference type="NCBI Taxonomy" id="2666298"/>
    <lineage>
        <taxon>Bacteria</taxon>
        <taxon>Bacillati</taxon>
        <taxon>Actinomycetota</taxon>
        <taxon>Actinomycetes</taxon>
        <taxon>Streptosporangiales</taxon>
        <taxon>Streptosporangiaceae</taxon>
        <taxon>Spongiactinospora</taxon>
    </lineage>
</organism>
<keyword evidence="3" id="KW-1185">Reference proteome</keyword>
<sequence length="74" mass="7618">MLGLGAAVYGRDDARDAHFGPGIPGSDDRSGTAGGDVAGDRHTGDRTSGVRMKAVVYGNGRVVQVGGDQVIYER</sequence>
<accession>A0A2W2FIM3</accession>
<reference evidence="2 3" key="1">
    <citation type="submission" date="2018-01" db="EMBL/GenBank/DDBJ databases">
        <title>Draft genome sequence of Sphaerisporangium sp. 7K107.</title>
        <authorList>
            <person name="Sahin N."/>
            <person name="Saygin H."/>
            <person name="Ay H."/>
        </authorList>
    </citation>
    <scope>NUCLEOTIDE SEQUENCE [LARGE SCALE GENOMIC DNA]</scope>
    <source>
        <strain evidence="2 3">7K107</strain>
    </source>
</reference>
<comment type="caution">
    <text evidence="2">The sequence shown here is derived from an EMBL/GenBank/DDBJ whole genome shotgun (WGS) entry which is preliminary data.</text>
</comment>
<dbReference type="AlphaFoldDB" id="A0A2W2FIM3"/>
<evidence type="ECO:0000313" key="3">
    <source>
        <dbReference type="Proteomes" id="UP000248544"/>
    </source>
</evidence>
<name>A0A2W2FIM3_9ACTN</name>
<dbReference type="RefSeq" id="WP_111171236.1">
    <property type="nucleotide sequence ID" value="NZ_POUA01000399.1"/>
</dbReference>
<evidence type="ECO:0000313" key="2">
    <source>
        <dbReference type="EMBL" id="PZG28425.1"/>
    </source>
</evidence>
<proteinExistence type="predicted"/>
<dbReference type="EMBL" id="POUA01000399">
    <property type="protein sequence ID" value="PZG28425.1"/>
    <property type="molecule type" value="Genomic_DNA"/>
</dbReference>
<feature type="region of interest" description="Disordered" evidence="1">
    <location>
        <begin position="1"/>
        <end position="48"/>
    </location>
</feature>
<protein>
    <submittedName>
        <fullName evidence="2">Uncharacterized protein</fullName>
    </submittedName>
</protein>
<gene>
    <name evidence="2" type="ORF">C1I98_32810</name>
</gene>
<dbReference type="Proteomes" id="UP000248544">
    <property type="component" value="Unassembled WGS sequence"/>
</dbReference>
<evidence type="ECO:0000256" key="1">
    <source>
        <dbReference type="SAM" id="MobiDB-lite"/>
    </source>
</evidence>